<dbReference type="GO" id="GO:0097588">
    <property type="term" value="P:archaeal or bacterial-type flagellum-dependent cell motility"/>
    <property type="evidence" value="ECO:0007669"/>
    <property type="project" value="InterPro"/>
</dbReference>
<gene>
    <name evidence="6" type="ordered locus">Metfor_0941</name>
</gene>
<dbReference type="GeneID" id="14310254"/>
<dbReference type="AlphaFoldDB" id="L0HDX9"/>
<keyword evidence="5" id="KW-0812">Transmembrane</keyword>
<dbReference type="EMBL" id="CP003167">
    <property type="protein sequence ID" value="AGB01996.1"/>
    <property type="molecule type" value="Genomic_DNA"/>
</dbReference>
<comment type="function">
    <text evidence="4">Flagellin is the subunit protein which polymerizes to form the filaments of archaeal flagella.</text>
</comment>
<dbReference type="eggNOG" id="arCOG01829">
    <property type="taxonomic scope" value="Archaea"/>
</dbReference>
<dbReference type="HOGENOM" id="CLU_084671_1_0_2"/>
<dbReference type="GO" id="GO:0005198">
    <property type="term" value="F:structural molecule activity"/>
    <property type="evidence" value="ECO:0007669"/>
    <property type="project" value="InterPro"/>
</dbReference>
<keyword evidence="6" id="KW-0969">Cilium</keyword>
<dbReference type="InterPro" id="IPR002774">
    <property type="entry name" value="Flagellin_arc-type"/>
</dbReference>
<reference evidence="7" key="1">
    <citation type="submission" date="2011-12" db="EMBL/GenBank/DDBJ databases">
        <title>Complete sequence of Methanoregula formicicum SMSP.</title>
        <authorList>
            <person name="Lucas S."/>
            <person name="Han J."/>
            <person name="Lapidus A."/>
            <person name="Cheng J.-F."/>
            <person name="Goodwin L."/>
            <person name="Pitluck S."/>
            <person name="Peters L."/>
            <person name="Ovchinnikova G."/>
            <person name="Teshima H."/>
            <person name="Detter J.C."/>
            <person name="Han C."/>
            <person name="Tapia R."/>
            <person name="Land M."/>
            <person name="Hauser L."/>
            <person name="Kyrpides N."/>
            <person name="Ivanova N."/>
            <person name="Pagani I."/>
            <person name="Imachi H."/>
            <person name="Tamaki H."/>
            <person name="Sekiguchi Y."/>
            <person name="Kamagata Y."/>
            <person name="Cadillo-Quiroz H."/>
            <person name="Zinder S."/>
            <person name="Liu W.-T."/>
            <person name="Woyke T."/>
        </authorList>
    </citation>
    <scope>NUCLEOTIDE SEQUENCE [LARGE SCALE GENOMIC DNA]</scope>
    <source>
        <strain evidence="7">DSM 22288 / NBRC 105244 / SMSP</strain>
    </source>
</reference>
<dbReference type="STRING" id="593750.Metfor_0941"/>
<organism evidence="6 7">
    <name type="scientific">Methanoregula formicica (strain DSM 22288 / NBRC 105244 / SMSP)</name>
    <dbReference type="NCBI Taxonomy" id="593750"/>
    <lineage>
        <taxon>Archaea</taxon>
        <taxon>Methanobacteriati</taxon>
        <taxon>Methanobacteriota</taxon>
        <taxon>Stenosarchaea group</taxon>
        <taxon>Methanomicrobia</taxon>
        <taxon>Methanomicrobiales</taxon>
        <taxon>Methanoregulaceae</taxon>
        <taxon>Methanoregula</taxon>
    </lineage>
</organism>
<evidence type="ECO:0000313" key="7">
    <source>
        <dbReference type="Proteomes" id="UP000010824"/>
    </source>
</evidence>
<dbReference type="GO" id="GO:0097589">
    <property type="term" value="C:archaeal-type flagellum"/>
    <property type="evidence" value="ECO:0007669"/>
    <property type="project" value="UniProtKB-SubCell"/>
</dbReference>
<dbReference type="PANTHER" id="PTHR35903">
    <property type="entry name" value="FLAGELLIN B1"/>
    <property type="match status" value="1"/>
</dbReference>
<comment type="similarity">
    <text evidence="2 4">Belongs to the archaeal flagellin family.</text>
</comment>
<keyword evidence="6" id="KW-0966">Cell projection</keyword>
<keyword evidence="3 4" id="KW-0974">Archaeal flagellum</keyword>
<keyword evidence="7" id="KW-1185">Reference proteome</keyword>
<sequence length="206" mass="21534">MKQFSADDAFTGLEAAIVLIAFVVVAAVFSYVLLGAGFYTTQTAQETVHNGVVQASSSLEIVGDIMAIAEGADPARLSYINTSVALTAGGTPMDLTQMVISCSDSNGGRNPSIANNTDVNSCADVFTNAATVEDMRWCVSAKFNDLNPESPNNLLEPNEIWILSIGMPPTATPNTKGTINLQPAVGAVVPLSRTLPGAFTKVQAIH</sequence>
<dbReference type="Proteomes" id="UP000010824">
    <property type="component" value="Chromosome"/>
</dbReference>
<evidence type="ECO:0000256" key="5">
    <source>
        <dbReference type="SAM" id="Phobius"/>
    </source>
</evidence>
<keyword evidence="6" id="KW-0282">Flagellum</keyword>
<dbReference type="FunCoup" id="L0HDX9">
    <property type="interactions" value="2"/>
</dbReference>
<keyword evidence="5" id="KW-0472">Membrane</keyword>
<evidence type="ECO:0000256" key="2">
    <source>
        <dbReference type="ARBA" id="ARBA00010256"/>
    </source>
</evidence>
<dbReference type="InParanoid" id="L0HDX9"/>
<proteinExistence type="inferred from homology"/>
<dbReference type="NCBIfam" id="TIGR02537">
    <property type="entry name" value="arch_flag_Nterm"/>
    <property type="match status" value="1"/>
</dbReference>
<dbReference type="RefSeq" id="WP_015284960.1">
    <property type="nucleotide sequence ID" value="NC_019943.1"/>
</dbReference>
<feature type="transmembrane region" description="Helical" evidence="5">
    <location>
        <begin position="12"/>
        <end position="39"/>
    </location>
</feature>
<name>L0HDX9_METFS</name>
<protein>
    <recommendedName>
        <fullName evidence="4">Flagellin</fullName>
    </recommendedName>
</protein>
<evidence type="ECO:0000256" key="1">
    <source>
        <dbReference type="ARBA" id="ARBA00004618"/>
    </source>
</evidence>
<keyword evidence="5" id="KW-1133">Transmembrane helix</keyword>
<dbReference type="Pfam" id="PF01917">
    <property type="entry name" value="Flagellin_arch-type"/>
    <property type="match status" value="1"/>
</dbReference>
<evidence type="ECO:0000313" key="6">
    <source>
        <dbReference type="EMBL" id="AGB01996.1"/>
    </source>
</evidence>
<comment type="subcellular location">
    <subcellularLocation>
        <location evidence="1 4">Archaeal flagellum</location>
    </subcellularLocation>
</comment>
<accession>L0HDX9</accession>
<evidence type="ECO:0000256" key="4">
    <source>
        <dbReference type="RuleBase" id="RU361282"/>
    </source>
</evidence>
<dbReference type="KEGG" id="mfo:Metfor_0941"/>
<dbReference type="InterPro" id="IPR013373">
    <property type="entry name" value="Flagellin/pilin_N_arc"/>
</dbReference>
<reference evidence="6 7" key="2">
    <citation type="journal article" date="2014" name="Genome Announc.">
        <title>Complete Genome Sequence of Methanoregula formicica SMSPT, a Mesophilic Hydrogenotrophic Methanogen Isolated from a Methanogenic Upflow Anaerobic Sludge Blanket Reactor.</title>
        <authorList>
            <person name="Yamamoto K."/>
            <person name="Tamaki H."/>
            <person name="Cadillo-Quiroz H."/>
            <person name="Imachi H."/>
            <person name="Kyrpides N."/>
            <person name="Woyke T."/>
            <person name="Goodwin L."/>
            <person name="Zinder S.H."/>
            <person name="Kamagata Y."/>
            <person name="Liu W.T."/>
        </authorList>
    </citation>
    <scope>NUCLEOTIDE SEQUENCE [LARGE SCALE GENOMIC DNA]</scope>
    <source>
        <strain evidence="7">DSM 22288 / NBRC 105244 / SMSP</strain>
    </source>
</reference>
<dbReference type="PANTHER" id="PTHR35903:SF1">
    <property type="entry name" value="FLAGELLIN B1"/>
    <property type="match status" value="1"/>
</dbReference>
<evidence type="ECO:0000256" key="3">
    <source>
        <dbReference type="ARBA" id="ARBA00022440"/>
    </source>
</evidence>